<evidence type="ECO:0008006" key="3">
    <source>
        <dbReference type="Google" id="ProtNLM"/>
    </source>
</evidence>
<protein>
    <recommendedName>
        <fullName evidence="3">Tn3 transposase DDE domain-containing protein</fullName>
    </recommendedName>
</protein>
<accession>A0ABP5W732</accession>
<dbReference type="Proteomes" id="UP001501231">
    <property type="component" value="Unassembled WGS sequence"/>
</dbReference>
<dbReference type="EMBL" id="BAAARW010000012">
    <property type="protein sequence ID" value="GAA2419988.1"/>
    <property type="molecule type" value="Genomic_DNA"/>
</dbReference>
<name>A0ABP5W732_9ACTN</name>
<organism evidence="1 2">
    <name type="scientific">Actinomadura vinacea</name>
    <dbReference type="NCBI Taxonomy" id="115336"/>
    <lineage>
        <taxon>Bacteria</taxon>
        <taxon>Bacillati</taxon>
        <taxon>Actinomycetota</taxon>
        <taxon>Actinomycetes</taxon>
        <taxon>Streptosporangiales</taxon>
        <taxon>Thermomonosporaceae</taxon>
        <taxon>Actinomadura</taxon>
    </lineage>
</organism>
<evidence type="ECO:0000313" key="1">
    <source>
        <dbReference type="EMBL" id="GAA2419988.1"/>
    </source>
</evidence>
<keyword evidence="2" id="KW-1185">Reference proteome</keyword>
<evidence type="ECO:0000313" key="2">
    <source>
        <dbReference type="Proteomes" id="UP001501231"/>
    </source>
</evidence>
<proteinExistence type="predicted"/>
<gene>
    <name evidence="1" type="ORF">GCM10010191_33940</name>
</gene>
<reference evidence="2" key="1">
    <citation type="journal article" date="2019" name="Int. J. Syst. Evol. Microbiol.">
        <title>The Global Catalogue of Microorganisms (GCM) 10K type strain sequencing project: providing services to taxonomists for standard genome sequencing and annotation.</title>
        <authorList>
            <consortium name="The Broad Institute Genomics Platform"/>
            <consortium name="The Broad Institute Genome Sequencing Center for Infectious Disease"/>
            <person name="Wu L."/>
            <person name="Ma J."/>
        </authorList>
    </citation>
    <scope>NUCLEOTIDE SEQUENCE [LARGE SCALE GENOMIC DNA]</scope>
    <source>
        <strain evidence="2">JCM 3325</strain>
    </source>
</reference>
<sequence>MFWSHLNLYGRFELLMSRQFDLGQPADHCEAGALVDDVIGLEIAVRPPGGGAERKTDRLYSS</sequence>
<comment type="caution">
    <text evidence="1">The sequence shown here is derived from an EMBL/GenBank/DDBJ whole genome shotgun (WGS) entry which is preliminary data.</text>
</comment>